<evidence type="ECO:0000313" key="1">
    <source>
        <dbReference type="EMBL" id="VNO64477.1"/>
    </source>
</evidence>
<proteinExistence type="predicted"/>
<dbReference type="EMBL" id="CAATGF010000001">
    <property type="protein sequence ID" value="VNP35205.1"/>
    <property type="molecule type" value="Genomic_DNA"/>
</dbReference>
<dbReference type="EMBL" id="CAATFD010000002">
    <property type="protein sequence ID" value="VNO64477.1"/>
    <property type="molecule type" value="Genomic_DNA"/>
</dbReference>
<sequence>MVRDTSEEIEVIDLSSMTVSYSSVMLGNSWMTWN</sequence>
<gene>
    <name evidence="7" type="ORF">SAMEA2341556_01622</name>
    <name evidence="9" type="ORF">SAMEA2627245_01761</name>
    <name evidence="1" type="ORF">SAMEA3172907_00476</name>
    <name evidence="2" type="ORF">SAMEA3172908_00612</name>
    <name evidence="8" type="ORF">SAMEA3208859_01324</name>
    <name evidence="4" type="ORF">SAMEA3309548_00290</name>
    <name evidence="5" type="ORF">SAMEA3353493_01411</name>
    <name evidence="3" type="ORF">SAMEA3381410_00546</name>
    <name evidence="6" type="ORF">SAMEA3381411_00277</name>
</gene>
<dbReference type="EMBL" id="CAATGQ010000001">
    <property type="protein sequence ID" value="VNP59216.1"/>
    <property type="molecule type" value="Genomic_DNA"/>
</dbReference>
<dbReference type="EMBL" id="CAATGE010000003">
    <property type="protein sequence ID" value="VNP38703.1"/>
    <property type="molecule type" value="Genomic_DNA"/>
</dbReference>
<name>A0A4J1U4I5_STREE</name>
<reference evidence="5" key="1">
    <citation type="submission" date="2019-04" db="EMBL/GenBank/DDBJ databases">
        <authorList>
            <consortium name="Pathogen Informatics"/>
        </authorList>
    </citation>
    <scope>NUCLEOTIDE SEQUENCE</scope>
    <source>
        <strain evidence="7">GPSC13</strain>
        <strain evidence="5">GPSC22</strain>
        <strain evidence="6">GPSC53</strain>
        <strain evidence="1">GPSC58</strain>
    </source>
</reference>
<evidence type="ECO:0000313" key="2">
    <source>
        <dbReference type="EMBL" id="VNP04497.1"/>
    </source>
</evidence>
<evidence type="ECO:0000313" key="7">
    <source>
        <dbReference type="EMBL" id="VNQ04985.1"/>
    </source>
</evidence>
<dbReference type="EMBL" id="CAATHN010000011">
    <property type="protein sequence ID" value="VNQ16470.1"/>
    <property type="molecule type" value="Genomic_DNA"/>
</dbReference>
<dbReference type="EMBL" id="CAATFW010000002">
    <property type="protein sequence ID" value="VNP16869.1"/>
    <property type="molecule type" value="Genomic_DNA"/>
</dbReference>
<evidence type="ECO:0000313" key="5">
    <source>
        <dbReference type="EMBL" id="VNP38703.1"/>
    </source>
</evidence>
<dbReference type="EMBL" id="CAATHE010000011">
    <property type="protein sequence ID" value="VNQ04985.1"/>
    <property type="molecule type" value="Genomic_DNA"/>
</dbReference>
<dbReference type="EMBL" id="CAATII010000010">
    <property type="protein sequence ID" value="VNQ73008.1"/>
    <property type="molecule type" value="Genomic_DNA"/>
</dbReference>
<evidence type="ECO:0000313" key="4">
    <source>
        <dbReference type="EMBL" id="VNP35205.1"/>
    </source>
</evidence>
<evidence type="ECO:0000313" key="6">
    <source>
        <dbReference type="EMBL" id="VNP59216.1"/>
    </source>
</evidence>
<protein>
    <submittedName>
        <fullName evidence="5">Uncharacterized protein</fullName>
    </submittedName>
</protein>
<organism evidence="5">
    <name type="scientific">Streptococcus pneumoniae</name>
    <dbReference type="NCBI Taxonomy" id="1313"/>
    <lineage>
        <taxon>Bacteria</taxon>
        <taxon>Bacillati</taxon>
        <taxon>Bacillota</taxon>
        <taxon>Bacilli</taxon>
        <taxon>Lactobacillales</taxon>
        <taxon>Streptococcaceae</taxon>
        <taxon>Streptococcus</taxon>
    </lineage>
</organism>
<accession>A0A4J1U4I5</accession>
<dbReference type="AlphaFoldDB" id="A0A4J1U4I5"/>
<evidence type="ECO:0000313" key="3">
    <source>
        <dbReference type="EMBL" id="VNP16869.1"/>
    </source>
</evidence>
<dbReference type="EMBL" id="CAATFR010000003">
    <property type="protein sequence ID" value="VNP04497.1"/>
    <property type="molecule type" value="Genomic_DNA"/>
</dbReference>
<evidence type="ECO:0000313" key="9">
    <source>
        <dbReference type="EMBL" id="VNQ73008.1"/>
    </source>
</evidence>
<evidence type="ECO:0000313" key="8">
    <source>
        <dbReference type="EMBL" id="VNQ16470.1"/>
    </source>
</evidence>